<proteinExistence type="predicted"/>
<dbReference type="Pfam" id="PF05050">
    <property type="entry name" value="Methyltransf_21"/>
    <property type="match status" value="1"/>
</dbReference>
<dbReference type="Gene3D" id="3.40.50.150">
    <property type="entry name" value="Vaccinia Virus protein VP39"/>
    <property type="match status" value="1"/>
</dbReference>
<gene>
    <name evidence="2" type="ORF">DJ52_15055</name>
</gene>
<dbReference type="InterPro" id="IPR052514">
    <property type="entry name" value="SAM-dependent_MTase"/>
</dbReference>
<evidence type="ECO:0000259" key="1">
    <source>
        <dbReference type="Pfam" id="PF05050"/>
    </source>
</evidence>
<evidence type="ECO:0000313" key="3">
    <source>
        <dbReference type="Proteomes" id="UP000238924"/>
    </source>
</evidence>
<dbReference type="InterPro" id="IPR029063">
    <property type="entry name" value="SAM-dependent_MTases_sf"/>
</dbReference>
<keyword evidence="2" id="KW-0808">Transferase</keyword>
<keyword evidence="3" id="KW-1185">Reference proteome</keyword>
<comment type="caution">
    <text evidence="2">The sequence shown here is derived from an EMBL/GenBank/DDBJ whole genome shotgun (WGS) entry which is preliminary data.</text>
</comment>
<dbReference type="NCBIfam" id="TIGR01444">
    <property type="entry name" value="fkbM_fam"/>
    <property type="match status" value="1"/>
</dbReference>
<evidence type="ECO:0000313" key="2">
    <source>
        <dbReference type="EMBL" id="PPS20751.1"/>
    </source>
</evidence>
<dbReference type="PANTHER" id="PTHR34203">
    <property type="entry name" value="METHYLTRANSFERASE, FKBM FAMILY PROTEIN"/>
    <property type="match status" value="1"/>
</dbReference>
<protein>
    <submittedName>
        <fullName evidence="2">Methyltransferase</fullName>
    </submittedName>
</protein>
<dbReference type="InterPro" id="IPR006342">
    <property type="entry name" value="FkbM_mtfrase"/>
</dbReference>
<dbReference type="GO" id="GO:0032259">
    <property type="term" value="P:methylation"/>
    <property type="evidence" value="ECO:0007669"/>
    <property type="project" value="UniProtKB-KW"/>
</dbReference>
<dbReference type="Proteomes" id="UP000238924">
    <property type="component" value="Unassembled WGS sequence"/>
</dbReference>
<dbReference type="GO" id="GO:0008168">
    <property type="term" value="F:methyltransferase activity"/>
    <property type="evidence" value="ECO:0007669"/>
    <property type="project" value="UniProtKB-KW"/>
</dbReference>
<dbReference type="PANTHER" id="PTHR34203:SF15">
    <property type="entry name" value="SLL1173 PROTEIN"/>
    <property type="match status" value="1"/>
</dbReference>
<dbReference type="EMBL" id="JJMJ01000267">
    <property type="protein sequence ID" value="PPS20751.1"/>
    <property type="molecule type" value="Genomic_DNA"/>
</dbReference>
<organism evidence="2 3">
    <name type="scientific">Brachyspira murdochii</name>
    <dbReference type="NCBI Taxonomy" id="84378"/>
    <lineage>
        <taxon>Bacteria</taxon>
        <taxon>Pseudomonadati</taxon>
        <taxon>Spirochaetota</taxon>
        <taxon>Spirochaetia</taxon>
        <taxon>Brachyspirales</taxon>
        <taxon>Brachyspiraceae</taxon>
        <taxon>Brachyspira</taxon>
    </lineage>
</organism>
<keyword evidence="2" id="KW-0489">Methyltransferase</keyword>
<reference evidence="2 3" key="1">
    <citation type="submission" date="2014-04" db="EMBL/GenBank/DDBJ databases">
        <title>Whole genome sequence of 'Brachyspira hampsonii' D13-03603F2.</title>
        <authorList>
            <person name="Patterson A.H."/>
            <person name="Chaban B."/>
            <person name="Fernando C."/>
            <person name="Harding J.C."/>
            <person name="Hill J.E."/>
        </authorList>
    </citation>
    <scope>NUCLEOTIDE SEQUENCE [LARGE SCALE GENOMIC DNA]</scope>
    <source>
        <strain evidence="2 3">D13-03603F2</strain>
    </source>
</reference>
<dbReference type="RefSeq" id="WP_104619297.1">
    <property type="nucleotide sequence ID" value="NZ_JJMJ01000267.1"/>
</dbReference>
<accession>A0ABX5B2F6</accession>
<sequence>MKDIMELLEKCRNTVKNKFTIEEIEKIEESDNFIKAMIETNNFNIFYNMLNEDYSKMLFEKIVRYRYMLSFYRDVHMNFKKEVLFSFKYGVISVYDWIMKMISFLIFDRKYYPKEIGVFALFHIFKMNQYNVLDIFEAANDSIVFDVGAWKGDTAYFFSKRCNSNAKIYAFEPDKNAFCTLKSIREKYNLSNVILENILFSNKNETVDFISMTPNIPSVKMSAVTIDEFVKNNNIERIDYLKMDVEGAEMNILKGAVNTIKSLRPSLAIAIYHGGELFMEDFYKVPIFIKEITENYEYYIRTFAPWGGETVLFCKPRK</sequence>
<dbReference type="SUPFAM" id="SSF53335">
    <property type="entry name" value="S-adenosyl-L-methionine-dependent methyltransferases"/>
    <property type="match status" value="1"/>
</dbReference>
<name>A0ABX5B2F6_9SPIR</name>
<feature type="domain" description="Methyltransferase FkbM" evidence="1">
    <location>
        <begin position="146"/>
        <end position="275"/>
    </location>
</feature>